<dbReference type="EMBL" id="PP179325">
    <property type="protein sequence ID" value="XAI70565.1"/>
    <property type="molecule type" value="Genomic_DNA"/>
</dbReference>
<evidence type="ECO:0000313" key="1">
    <source>
        <dbReference type="EMBL" id="XAI70565.1"/>
    </source>
</evidence>
<name>A0AAU6W1K1_9VIRU</name>
<proteinExistence type="predicted"/>
<reference evidence="1" key="1">
    <citation type="journal article" date="2024" name="J. Gen. Virol.">
        <title>Novel phages of Pseudomonas syringae unveil numerous potential auxiliary metabolic genes.</title>
        <authorList>
            <person name="Feltin C."/>
            <person name="Garneau J.R."/>
            <person name="Morris C.E."/>
            <person name="Berard A."/>
            <person name="Torres-Barcelo C."/>
        </authorList>
    </citation>
    <scope>NUCLEOTIDE SEQUENCE</scope>
</reference>
<sequence length="142" mass="16355">MTAAQKWPTLYRVYDTIGPGGLTLHWQEFTVIGETPKCWYVIRSDREYLLRHEAYAPELKRHRKLVLKEQSGRRYCYADKRLAMESYQSRKHWQKSHAKLAIARSAAGIAAAKELLASDAEISLPVRQPSKYIEGLGWGGDY</sequence>
<organism evidence="1">
    <name type="scientific">Pseudomonas phage Touem01</name>
    <dbReference type="NCBI Taxonomy" id="3138548"/>
    <lineage>
        <taxon>Viruses</taxon>
    </lineage>
</organism>
<protein>
    <submittedName>
        <fullName evidence="1">Uncharacterized protein</fullName>
    </submittedName>
</protein>
<accession>A0AAU6W1K1</accession>
<gene>
    <name evidence="1" type="ORF">Touem01_00036</name>
</gene>